<dbReference type="SMART" id="SM00927">
    <property type="entry name" value="MutH"/>
    <property type="match status" value="1"/>
</dbReference>
<dbReference type="CDD" id="cd22356">
    <property type="entry name" value="Sau3AI_N-like"/>
    <property type="match status" value="1"/>
</dbReference>
<dbReference type="EMBL" id="CP040852">
    <property type="protein sequence ID" value="QIA89001.1"/>
    <property type="molecule type" value="Genomic_DNA"/>
</dbReference>
<evidence type="ECO:0000313" key="2">
    <source>
        <dbReference type="Proteomes" id="UP000463931"/>
    </source>
</evidence>
<dbReference type="RefSeq" id="WP_163587872.1">
    <property type="nucleotide sequence ID" value="NZ_CP040852.1"/>
</dbReference>
<dbReference type="NCBIfam" id="NF040973">
    <property type="entry name" value="restrict_Sau3AI"/>
    <property type="match status" value="1"/>
</dbReference>
<dbReference type="InterPro" id="IPR037057">
    <property type="entry name" value="DNA_rep_MutH/T2_RE_sf"/>
</dbReference>
<dbReference type="AlphaFoldDB" id="A0AAE7BPA6"/>
<gene>
    <name evidence="1" type="ORF">FEE40_01650</name>
</gene>
<dbReference type="Pfam" id="PF02976">
    <property type="entry name" value="MutH"/>
    <property type="match status" value="1"/>
</dbReference>
<evidence type="ECO:0000313" key="1">
    <source>
        <dbReference type="EMBL" id="QIA89001.1"/>
    </source>
</evidence>
<dbReference type="SUPFAM" id="SSF52980">
    <property type="entry name" value="Restriction endonuclease-like"/>
    <property type="match status" value="2"/>
</dbReference>
<dbReference type="CDD" id="cd22355">
    <property type="entry name" value="Sau3AI_C"/>
    <property type="match status" value="1"/>
</dbReference>
<reference evidence="1 2" key="1">
    <citation type="journal article" date="2019" name="Nat. Med.">
        <title>Preventing dysbiosis of the neonatal mouse intestinal microbiome protects against late-onset sepsis.</title>
        <authorList>
            <person name="Singer J.R."/>
            <person name="Blosser E.G."/>
            <person name="Zindl C.L."/>
            <person name="Silberger D.J."/>
            <person name="Conlan S."/>
            <person name="Laufer V.A."/>
            <person name="DiToro D."/>
            <person name="Deming C."/>
            <person name="Kumar R."/>
            <person name="Morrow C.D."/>
            <person name="Segre J.A."/>
            <person name="Gray M.J."/>
            <person name="Randolph D.A."/>
            <person name="Weaver C.T."/>
        </authorList>
    </citation>
    <scope>NUCLEOTIDE SEQUENCE [LARGE SCALE GENOMIC DNA]</scope>
    <source>
        <strain evidence="1 2">V10</strain>
    </source>
</reference>
<name>A0AAE7BPA6_9LACO</name>
<dbReference type="Gene3D" id="3.40.600.10">
    <property type="entry name" value="DNA mismatch repair MutH/Restriction endonuclease, type II"/>
    <property type="match status" value="2"/>
</dbReference>
<organism evidence="1 2">
    <name type="scientific">Ligilactobacillus murinus</name>
    <dbReference type="NCBI Taxonomy" id="1622"/>
    <lineage>
        <taxon>Bacteria</taxon>
        <taxon>Bacillati</taxon>
        <taxon>Bacillota</taxon>
        <taxon>Bacilli</taxon>
        <taxon>Lactobacillales</taxon>
        <taxon>Lactobacillaceae</taxon>
        <taxon>Ligilactobacillus</taxon>
    </lineage>
</organism>
<proteinExistence type="predicted"/>
<sequence>MKKELFDYNDSDINSIIDYSQLLLNRKFSQIIDDYQQTPYKTYEDYQTKTASKISESKISTKSKGKYGNYIEQYFYGYKPNNNSAADFDKIGVDVKVTPFKINKNGSISAKERLVLTILDYMNENLDDFYNTHLWKKCSKMLLLFYNGLLHDDVKNNTIEKIFLYEWFSEDMPVILEDYKNITNKIKQGKAHELSESDGNYLSVCTKGQSAKTSRQQPFSKVPAKQRAWSLKPRYMTYLLRNKIFEQHEQESIAATVKNTKQSFTTIITNRIMQYKGMTATSLYEKFNINPKAKGKNSTLIRKIIGLTGDIEKTQEFQKANMNLRVIRIKRNGMPKEDSPFKEYNFKELATNDHWEESQPYLEICSKRFLFVTFKENESGDFILDKIKFWGFPDRLIPEVQRVWQETRDIINNGVKLSPKTKAKRKSVSTNFPTSTTNKFVFTKIHARNPYYELSSGLFVGSGKLSDTDELPDGRRITKHSFWFPKRFVKEILDGKWN</sequence>
<dbReference type="REBASE" id="378505">
    <property type="entry name" value="R2.LmuV10ORF1645P"/>
</dbReference>
<dbReference type="Proteomes" id="UP000463931">
    <property type="component" value="Chromosome"/>
</dbReference>
<dbReference type="GO" id="GO:0004519">
    <property type="term" value="F:endonuclease activity"/>
    <property type="evidence" value="ECO:0007669"/>
    <property type="project" value="InterPro"/>
</dbReference>
<dbReference type="GO" id="GO:0003677">
    <property type="term" value="F:DNA binding"/>
    <property type="evidence" value="ECO:0007669"/>
    <property type="project" value="InterPro"/>
</dbReference>
<dbReference type="InterPro" id="IPR011337">
    <property type="entry name" value="DNA_rep_MutH/RE_typeII_Sau3AI"/>
</dbReference>
<protein>
    <submittedName>
        <fullName evidence="1">DNA mismatch repair protein MutH</fullName>
    </submittedName>
</protein>
<dbReference type="InterPro" id="IPR011335">
    <property type="entry name" value="Restrct_endonuc-II-like"/>
</dbReference>
<accession>A0AAE7BPA6</accession>